<feature type="region of interest" description="Disordered" evidence="1">
    <location>
        <begin position="43"/>
        <end position="68"/>
    </location>
</feature>
<feature type="region of interest" description="Disordered" evidence="1">
    <location>
        <begin position="236"/>
        <end position="260"/>
    </location>
</feature>
<dbReference type="EMBL" id="LNXV01000007">
    <property type="protein sequence ID" value="KTC85213.1"/>
    <property type="molecule type" value="Genomic_DNA"/>
</dbReference>
<dbReference type="AlphaFoldDB" id="A0A0W0SPS1"/>
<proteinExistence type="predicted"/>
<reference evidence="2 3" key="1">
    <citation type="submission" date="2015-11" db="EMBL/GenBank/DDBJ databases">
        <title>Genomic analysis of 38 Legionella species identifies large and diverse effector repertoires.</title>
        <authorList>
            <person name="Burstein D."/>
            <person name="Amaro F."/>
            <person name="Zusman T."/>
            <person name="Lifshitz Z."/>
            <person name="Cohen O."/>
            <person name="Gilbert J.A."/>
            <person name="Pupko T."/>
            <person name="Shuman H.A."/>
            <person name="Segal G."/>
        </authorList>
    </citation>
    <scope>NUCLEOTIDE SEQUENCE [LARGE SCALE GENOMIC DNA]</scope>
    <source>
        <strain evidence="2 3">ATCC 43878</strain>
    </source>
</reference>
<dbReference type="OrthoDB" id="5638854at2"/>
<evidence type="ECO:0000256" key="1">
    <source>
        <dbReference type="SAM" id="MobiDB-lite"/>
    </source>
</evidence>
<name>A0A0W0SPS1_9GAMM</name>
<comment type="caution">
    <text evidence="2">The sequence shown here is derived from an EMBL/GenBank/DDBJ whole genome shotgun (WGS) entry which is preliminary data.</text>
</comment>
<gene>
    <name evidence="2" type="ORF">Lbru_1009</name>
</gene>
<keyword evidence="3" id="KW-1185">Reference proteome</keyword>
<protein>
    <submittedName>
        <fullName evidence="2">Uncharacterized protein</fullName>
    </submittedName>
</protein>
<feature type="compositionally biased region" description="Basic and acidic residues" evidence="1">
    <location>
        <begin position="1"/>
        <end position="19"/>
    </location>
</feature>
<dbReference type="Proteomes" id="UP000054742">
    <property type="component" value="Unassembled WGS sequence"/>
</dbReference>
<feature type="region of interest" description="Disordered" evidence="1">
    <location>
        <begin position="1"/>
        <end position="23"/>
    </location>
</feature>
<evidence type="ECO:0000313" key="3">
    <source>
        <dbReference type="Proteomes" id="UP000054742"/>
    </source>
</evidence>
<sequence>MERVKNPQNIFDEKEKLEPQNKIQKNSCEACRKRGLPICLGHGGGGGGGGDEEELTQESSGYTNTKSQDDLLHNVPVVNVPEFMQGEADYIDAESPGGSLNTPVLEKQLSLKLEPKNWLILLKKLVDLKNAGLLIVDEQASKGILTITSKVSPFGDNAALIEDYLALLHEEFTKFTKQLHKEGVDVAGFTETKSYNNLVFRIPSTTNYDRFINQLKSQDLLLSAKGLENTVESEDEYTPCDISPLSTVPVPKNEKSRKNK</sequence>
<dbReference type="RefSeq" id="WP_058441099.1">
    <property type="nucleotide sequence ID" value="NZ_CAAAHU010000009.1"/>
</dbReference>
<accession>A0A0W0SPS1</accession>
<evidence type="ECO:0000313" key="2">
    <source>
        <dbReference type="EMBL" id="KTC85213.1"/>
    </source>
</evidence>
<dbReference type="STRING" id="29422.Lbru_1009"/>
<feature type="compositionally biased region" description="Polar residues" evidence="1">
    <location>
        <begin position="57"/>
        <end position="66"/>
    </location>
</feature>
<dbReference type="PATRIC" id="fig|29422.6.peg.1061"/>
<organism evidence="2 3">
    <name type="scientific">Legionella brunensis</name>
    <dbReference type="NCBI Taxonomy" id="29422"/>
    <lineage>
        <taxon>Bacteria</taxon>
        <taxon>Pseudomonadati</taxon>
        <taxon>Pseudomonadota</taxon>
        <taxon>Gammaproteobacteria</taxon>
        <taxon>Legionellales</taxon>
        <taxon>Legionellaceae</taxon>
        <taxon>Legionella</taxon>
    </lineage>
</organism>